<dbReference type="AlphaFoldDB" id="A0A7D9GYF5"/>
<evidence type="ECO:0000259" key="2">
    <source>
        <dbReference type="PROSITE" id="PS50404"/>
    </source>
</evidence>
<dbReference type="PROSITE" id="PS50405">
    <property type="entry name" value="GST_CTER"/>
    <property type="match status" value="1"/>
</dbReference>
<dbReference type="SFLD" id="SFLDS00019">
    <property type="entry name" value="Glutathione_Transferase_(cytos"/>
    <property type="match status" value="1"/>
</dbReference>
<dbReference type="InterPro" id="IPR004045">
    <property type="entry name" value="Glutathione_S-Trfase_N"/>
</dbReference>
<dbReference type="InterPro" id="IPR036249">
    <property type="entry name" value="Thioredoxin-like_sf"/>
</dbReference>
<reference evidence="4 5" key="1">
    <citation type="submission" date="2019-07" db="EMBL/GenBank/DDBJ databases">
        <authorList>
            <person name="Friedrich A."/>
            <person name="Schacherer J."/>
        </authorList>
    </citation>
    <scope>NUCLEOTIDE SEQUENCE [LARGE SCALE GENOMIC DNA]</scope>
</reference>
<proteinExistence type="inferred from homology"/>
<protein>
    <submittedName>
        <fullName evidence="4">DEBR0S1_07382g1_1</fullName>
    </submittedName>
</protein>
<evidence type="ECO:0000313" key="5">
    <source>
        <dbReference type="Proteomes" id="UP000478008"/>
    </source>
</evidence>
<dbReference type="Proteomes" id="UP000478008">
    <property type="component" value="Unassembled WGS sequence"/>
</dbReference>
<feature type="domain" description="GST N-terminal" evidence="2">
    <location>
        <begin position="46"/>
        <end position="132"/>
    </location>
</feature>
<dbReference type="PANTHER" id="PTHR44051">
    <property type="entry name" value="GLUTATHIONE S-TRANSFERASE-RELATED"/>
    <property type="match status" value="1"/>
</dbReference>
<dbReference type="InterPro" id="IPR010987">
    <property type="entry name" value="Glutathione-S-Trfase_C-like"/>
</dbReference>
<feature type="domain" description="GST C-terminal" evidence="3">
    <location>
        <begin position="139"/>
        <end position="261"/>
    </location>
</feature>
<sequence length="261" mass="30484">MPINLQTFLIQISRRYSKLSTVLAKSKMTAHLITEKDPTKIEGAKAPYPVIYTSTTPNGYKITTLCELLGIEYYVYPVALSKNVQKEPWYLKFNANGRIPSLAYVEKDGSVRYINESAAIMIFLADRYDKERKFSFEPGTSEYYDELEWIFFQMAGLGPMKGQWHWFEIFSPQRDEFAINRYYKETLRLIGVLEERLKRNGTGYLVSDHLTLADLVSYPWLRRVNIGNFVEDFKKFTHVVEWHSKLDKIPAIERGLRIPPN</sequence>
<gene>
    <name evidence="4" type="ORF">DEBR0S1_07382G</name>
</gene>
<dbReference type="Gene3D" id="3.40.30.10">
    <property type="entry name" value="Glutaredoxin"/>
    <property type="match status" value="1"/>
</dbReference>
<dbReference type="EMBL" id="CABFWN010000001">
    <property type="protein sequence ID" value="VUG16088.1"/>
    <property type="molecule type" value="Genomic_DNA"/>
</dbReference>
<evidence type="ECO:0000256" key="1">
    <source>
        <dbReference type="ARBA" id="ARBA00007409"/>
    </source>
</evidence>
<accession>A0A7D9GYF5</accession>
<dbReference type="Pfam" id="PF13409">
    <property type="entry name" value="GST_N_2"/>
    <property type="match status" value="1"/>
</dbReference>
<name>A0A7D9GYF5_DEKBR</name>
<dbReference type="SUPFAM" id="SSF47616">
    <property type="entry name" value="GST C-terminal domain-like"/>
    <property type="match status" value="1"/>
</dbReference>
<evidence type="ECO:0000313" key="4">
    <source>
        <dbReference type="EMBL" id="VUG16088.1"/>
    </source>
</evidence>
<dbReference type="InterPro" id="IPR040079">
    <property type="entry name" value="Glutathione_S-Trfase"/>
</dbReference>
<comment type="similarity">
    <text evidence="1">Belongs to the GST superfamily.</text>
</comment>
<dbReference type="PROSITE" id="PS50404">
    <property type="entry name" value="GST_NTER"/>
    <property type="match status" value="1"/>
</dbReference>
<dbReference type="Pfam" id="PF00043">
    <property type="entry name" value="GST_C"/>
    <property type="match status" value="1"/>
</dbReference>
<organism evidence="4 5">
    <name type="scientific">Dekkera bruxellensis</name>
    <name type="common">Brettanomyces custersii</name>
    <dbReference type="NCBI Taxonomy" id="5007"/>
    <lineage>
        <taxon>Eukaryota</taxon>
        <taxon>Fungi</taxon>
        <taxon>Dikarya</taxon>
        <taxon>Ascomycota</taxon>
        <taxon>Saccharomycotina</taxon>
        <taxon>Pichiomycetes</taxon>
        <taxon>Pichiales</taxon>
        <taxon>Pichiaceae</taxon>
        <taxon>Brettanomyces</taxon>
    </lineage>
</organism>
<dbReference type="Gene3D" id="1.20.1050.10">
    <property type="match status" value="1"/>
</dbReference>
<dbReference type="InterPro" id="IPR004046">
    <property type="entry name" value="GST_C"/>
</dbReference>
<dbReference type="SFLD" id="SFLDG00358">
    <property type="entry name" value="Main_(cytGST)"/>
    <property type="match status" value="1"/>
</dbReference>
<dbReference type="PANTHER" id="PTHR44051:SF8">
    <property type="entry name" value="GLUTATHIONE S-TRANSFERASE GSTA"/>
    <property type="match status" value="1"/>
</dbReference>
<dbReference type="SUPFAM" id="SSF52833">
    <property type="entry name" value="Thioredoxin-like"/>
    <property type="match status" value="1"/>
</dbReference>
<keyword evidence="5" id="KW-1185">Reference proteome</keyword>
<dbReference type="InterPro" id="IPR036282">
    <property type="entry name" value="Glutathione-S-Trfase_C_sf"/>
</dbReference>
<evidence type="ECO:0000259" key="3">
    <source>
        <dbReference type="PROSITE" id="PS50405"/>
    </source>
</evidence>